<dbReference type="EMBL" id="LJZX01000031">
    <property type="protein sequence ID" value="PKQ79327.1"/>
    <property type="molecule type" value="Genomic_DNA"/>
</dbReference>
<evidence type="ECO:0000256" key="1">
    <source>
        <dbReference type="SAM" id="Phobius"/>
    </source>
</evidence>
<dbReference type="Pfam" id="PF05844">
    <property type="entry name" value="YopD"/>
    <property type="match status" value="1"/>
</dbReference>
<gene>
    <name evidence="2" type="ORF">AOX56_14365</name>
</gene>
<feature type="transmembrane region" description="Helical" evidence="1">
    <location>
        <begin position="118"/>
        <end position="143"/>
    </location>
</feature>
<protein>
    <submittedName>
        <fullName evidence="2">AopD protein</fullName>
    </submittedName>
</protein>
<reference evidence="2 3" key="1">
    <citation type="journal article" date="2017" name="Front. Microbiol.">
        <title>Strong Genomic and Phenotypic Heterogeneity in the Aeromonas sobria Species Complex.</title>
        <authorList>
            <person name="Gauthier J."/>
            <person name="Vincent A.T."/>
            <person name="Charette S.J."/>
            <person name="Derome N."/>
        </authorList>
    </citation>
    <scope>NUCLEOTIDE SEQUENCE [LARGE SCALE GENOMIC DNA]</scope>
    <source>
        <strain evidence="2 3">JF2635</strain>
    </source>
</reference>
<evidence type="ECO:0000313" key="2">
    <source>
        <dbReference type="EMBL" id="PKQ79327.1"/>
    </source>
</evidence>
<keyword evidence="1" id="KW-1133">Transmembrane helix</keyword>
<comment type="caution">
    <text evidence="2">The sequence shown here is derived from an EMBL/GenBank/DDBJ whole genome shotgun (WGS) entry which is preliminary data.</text>
</comment>
<keyword evidence="1" id="KW-0472">Membrane</keyword>
<keyword evidence="1" id="KW-0812">Transmembrane</keyword>
<organism evidence="2 3">
    <name type="scientific">Aeromonas sobria</name>
    <dbReference type="NCBI Taxonomy" id="646"/>
    <lineage>
        <taxon>Bacteria</taxon>
        <taxon>Pseudomonadati</taxon>
        <taxon>Pseudomonadota</taxon>
        <taxon>Gammaproteobacteria</taxon>
        <taxon>Aeromonadales</taxon>
        <taxon>Aeromonadaceae</taxon>
        <taxon>Aeromonas</taxon>
    </lineage>
</organism>
<sequence>MINSDYANSVTQTVVLTDVRSSDVPVRAQGTNHEAAGTINSQMPGKTGVPVLSRPSIPFDTKGVTQIVGQLESTMDMMSLLFKLARQAREEGLLVRDIENKLVISNQQAQVDEMRHGAMLMIATAVVSGVMAGFSAIMGGISLGKGAKSIKQQQSLDGKIAGREALIDAKVDSLSKQGQQVDRAEVGKVWKQDQVADSNVTRLLDKKFARTSERGQVFNSVTQSVGQMSNSAVQVVQGGSQADAKEDEVQATISQTEKQKAEDNMSANANFMKELLQLLQQYSQSQNQALKAAFGVA</sequence>
<name>A0A2N3J1E1_AERSO</name>
<evidence type="ECO:0000313" key="3">
    <source>
        <dbReference type="Proteomes" id="UP000233526"/>
    </source>
</evidence>
<dbReference type="RefSeq" id="WP_101317364.1">
    <property type="nucleotide sequence ID" value="NZ_CAWNSS010000031.1"/>
</dbReference>
<dbReference type="AlphaFoldDB" id="A0A2N3J1E1"/>
<dbReference type="Proteomes" id="UP000233526">
    <property type="component" value="Unassembled WGS sequence"/>
</dbReference>
<proteinExistence type="predicted"/>
<dbReference type="NCBIfam" id="NF038055">
    <property type="entry name" value="T3SS_SctB_pilot"/>
    <property type="match status" value="1"/>
</dbReference>
<dbReference type="InterPro" id="IPR008898">
    <property type="entry name" value="YopD-like"/>
</dbReference>
<accession>A0A2N3J1E1</accession>